<dbReference type="PANTHER" id="PTHR43719:SF28">
    <property type="entry name" value="PEROXIDE STRESS-ACTIVATED HISTIDINE KINASE MAK1-RELATED"/>
    <property type="match status" value="1"/>
</dbReference>
<dbReference type="GO" id="GO:0000155">
    <property type="term" value="F:phosphorelay sensor kinase activity"/>
    <property type="evidence" value="ECO:0007669"/>
    <property type="project" value="InterPro"/>
</dbReference>
<gene>
    <name evidence="5" type="ORF">ECRASSUSDP1_LOCUS29174</name>
</gene>
<comment type="caution">
    <text evidence="5">The sequence shown here is derived from an EMBL/GenBank/DDBJ whole genome shotgun (WGS) entry which is preliminary data.</text>
</comment>
<dbReference type="CDD" id="cd00082">
    <property type="entry name" value="HisKA"/>
    <property type="match status" value="1"/>
</dbReference>
<proteinExistence type="predicted"/>
<dbReference type="InterPro" id="IPR004358">
    <property type="entry name" value="Sig_transdc_His_kin-like_C"/>
</dbReference>
<sequence>MTIFAEILNCFYRDKELESLEEMIPKEEKKHLNELTITTIKRGVLLLLIINLCFISFHMMKENPTQRDIDMFIGDLVFTIGSSIAYIILIWYPDYSKFYLFLSCPLGFVMLATFFMTDFEGHYNCYVACYYCYCFFCVVVVPSKVDLNNLVFLLGILLYTYRAYTKLKNGIGTEMALSSLIAFSYFYLANNALHSRLKHLYTLLLKNEKLVKEKRRVVEVFPHSVLIIPQKGPMNNCYCNNEFKSKIAQLDGHIKELEKVKISLKKGVDKPQHDENINLYEYLLRRQQNFSKNKRRANKKYSNELSLSFKVPGQQRDSVSDHEDKGMHDSPKNFSIKSLQIEWKGQPCYMHVFIDTTDIIKLEEAKNRIKLQRIMFASASHEFRTPLNAIINSFNFISQNFEDLLESLNSDLDPTTLAKEEYLSNIETITRFMKTGTTSSTLLLALVEDILNLSKIDNGTFTIYQDYFSVPELMQEVHSLFVIQCINKDIELTIDYDKRLGVCEVRSDRNRIRQILLNLVSNALKFTFEGFIAINAALVVSNDGSTILEFRVKDTGIGIKEEDQPKLFELFGMIEDNSNLNTNGCGLGLTVCKKYVEVLGGDIKVKSIYGIGTEMIFTVIPIDYKNARFYKAKATPRYCKEPAKSIASIITSNSLEEYTGGRNGIPTKQNFTFDVSKISPF</sequence>
<dbReference type="SUPFAM" id="SSF55874">
    <property type="entry name" value="ATPase domain of HSP90 chaperone/DNA topoisomerase II/histidine kinase"/>
    <property type="match status" value="1"/>
</dbReference>
<keyword evidence="3" id="KW-0472">Membrane</keyword>
<feature type="transmembrane region" description="Helical" evidence="3">
    <location>
        <begin position="43"/>
        <end position="60"/>
    </location>
</feature>
<reference evidence="5" key="1">
    <citation type="submission" date="2023-07" db="EMBL/GenBank/DDBJ databases">
        <authorList>
            <consortium name="AG Swart"/>
            <person name="Singh M."/>
            <person name="Singh A."/>
            <person name="Seah K."/>
            <person name="Emmerich C."/>
        </authorList>
    </citation>
    <scope>NUCLEOTIDE SEQUENCE</scope>
    <source>
        <strain evidence="5">DP1</strain>
    </source>
</reference>
<feature type="transmembrane region" description="Helical" evidence="3">
    <location>
        <begin position="123"/>
        <end position="141"/>
    </location>
</feature>
<accession>A0AAD1YB65</accession>
<dbReference type="Pfam" id="PF00512">
    <property type="entry name" value="HisKA"/>
    <property type="match status" value="1"/>
</dbReference>
<organism evidence="5 6">
    <name type="scientific">Euplotes crassus</name>
    <dbReference type="NCBI Taxonomy" id="5936"/>
    <lineage>
        <taxon>Eukaryota</taxon>
        <taxon>Sar</taxon>
        <taxon>Alveolata</taxon>
        <taxon>Ciliophora</taxon>
        <taxon>Intramacronucleata</taxon>
        <taxon>Spirotrichea</taxon>
        <taxon>Hypotrichia</taxon>
        <taxon>Euplotida</taxon>
        <taxon>Euplotidae</taxon>
        <taxon>Moneuplotes</taxon>
    </lineage>
</organism>
<dbReference type="SMART" id="SM00387">
    <property type="entry name" value="HATPase_c"/>
    <property type="match status" value="1"/>
</dbReference>
<dbReference type="CDD" id="cd16922">
    <property type="entry name" value="HATPase_EvgS-ArcB-TorS-like"/>
    <property type="match status" value="1"/>
</dbReference>
<dbReference type="InterPro" id="IPR036097">
    <property type="entry name" value="HisK_dim/P_sf"/>
</dbReference>
<dbReference type="SUPFAM" id="SSF47384">
    <property type="entry name" value="Homodimeric domain of signal transducing histidine kinase"/>
    <property type="match status" value="1"/>
</dbReference>
<dbReference type="EMBL" id="CAMPGE010030042">
    <property type="protein sequence ID" value="CAI2387541.1"/>
    <property type="molecule type" value="Genomic_DNA"/>
</dbReference>
<feature type="region of interest" description="Disordered" evidence="2">
    <location>
        <begin position="311"/>
        <end position="332"/>
    </location>
</feature>
<dbReference type="PROSITE" id="PS50109">
    <property type="entry name" value="HIS_KIN"/>
    <property type="match status" value="1"/>
</dbReference>
<keyword evidence="3" id="KW-0812">Transmembrane</keyword>
<evidence type="ECO:0000256" key="3">
    <source>
        <dbReference type="SAM" id="Phobius"/>
    </source>
</evidence>
<dbReference type="Pfam" id="PF02518">
    <property type="entry name" value="HATPase_c"/>
    <property type="match status" value="1"/>
</dbReference>
<dbReference type="InterPro" id="IPR036890">
    <property type="entry name" value="HATPase_C_sf"/>
</dbReference>
<dbReference type="PANTHER" id="PTHR43719">
    <property type="entry name" value="TWO-COMPONENT HISTIDINE KINASE"/>
    <property type="match status" value="1"/>
</dbReference>
<evidence type="ECO:0000259" key="4">
    <source>
        <dbReference type="PROSITE" id="PS50109"/>
    </source>
</evidence>
<feature type="compositionally biased region" description="Basic and acidic residues" evidence="2">
    <location>
        <begin position="318"/>
        <end position="331"/>
    </location>
</feature>
<keyword evidence="1" id="KW-0597">Phosphoprotein</keyword>
<name>A0AAD1YB65_EUPCR</name>
<feature type="transmembrane region" description="Helical" evidence="3">
    <location>
        <begin position="72"/>
        <end position="92"/>
    </location>
</feature>
<feature type="transmembrane region" description="Helical" evidence="3">
    <location>
        <begin position="147"/>
        <end position="164"/>
    </location>
</feature>
<dbReference type="InterPro" id="IPR003594">
    <property type="entry name" value="HATPase_dom"/>
</dbReference>
<feature type="domain" description="Histidine kinase" evidence="4">
    <location>
        <begin position="378"/>
        <end position="623"/>
    </location>
</feature>
<dbReference type="InterPro" id="IPR050956">
    <property type="entry name" value="2C_system_His_kinase"/>
</dbReference>
<keyword evidence="3" id="KW-1133">Transmembrane helix</keyword>
<dbReference type="AlphaFoldDB" id="A0AAD1YB65"/>
<dbReference type="Proteomes" id="UP001295684">
    <property type="component" value="Unassembled WGS sequence"/>
</dbReference>
<dbReference type="FunFam" id="3.30.565.10:FF:000010">
    <property type="entry name" value="Sensor histidine kinase RcsC"/>
    <property type="match status" value="1"/>
</dbReference>
<evidence type="ECO:0000313" key="6">
    <source>
        <dbReference type="Proteomes" id="UP001295684"/>
    </source>
</evidence>
<dbReference type="SMART" id="SM00388">
    <property type="entry name" value="HisKA"/>
    <property type="match status" value="1"/>
</dbReference>
<dbReference type="Gene3D" id="1.10.287.130">
    <property type="match status" value="1"/>
</dbReference>
<dbReference type="Gene3D" id="3.30.565.10">
    <property type="entry name" value="Histidine kinase-like ATPase, C-terminal domain"/>
    <property type="match status" value="1"/>
</dbReference>
<dbReference type="InterPro" id="IPR005467">
    <property type="entry name" value="His_kinase_dom"/>
</dbReference>
<evidence type="ECO:0000256" key="2">
    <source>
        <dbReference type="SAM" id="MobiDB-lite"/>
    </source>
</evidence>
<protein>
    <recommendedName>
        <fullName evidence="4">Histidine kinase domain-containing protein</fullName>
    </recommendedName>
</protein>
<evidence type="ECO:0000313" key="5">
    <source>
        <dbReference type="EMBL" id="CAI2387541.1"/>
    </source>
</evidence>
<dbReference type="PRINTS" id="PR00344">
    <property type="entry name" value="BCTRLSENSOR"/>
</dbReference>
<keyword evidence="6" id="KW-1185">Reference proteome</keyword>
<evidence type="ECO:0000256" key="1">
    <source>
        <dbReference type="ARBA" id="ARBA00022553"/>
    </source>
</evidence>
<dbReference type="InterPro" id="IPR003661">
    <property type="entry name" value="HisK_dim/P_dom"/>
</dbReference>
<feature type="transmembrane region" description="Helical" evidence="3">
    <location>
        <begin position="98"/>
        <end position="116"/>
    </location>
</feature>